<accession>A0A2P2Q005</accession>
<proteinExistence type="predicted"/>
<protein>
    <submittedName>
        <fullName evidence="1">Uncharacterized protein</fullName>
    </submittedName>
</protein>
<name>A0A2P2Q005_RHIMU</name>
<reference evidence="1" key="1">
    <citation type="submission" date="2018-02" db="EMBL/GenBank/DDBJ databases">
        <title>Rhizophora mucronata_Transcriptome.</title>
        <authorList>
            <person name="Meera S.P."/>
            <person name="Sreeshan A."/>
            <person name="Augustine A."/>
        </authorList>
    </citation>
    <scope>NUCLEOTIDE SEQUENCE</scope>
    <source>
        <tissue evidence="1">Leaf</tissue>
    </source>
</reference>
<dbReference type="EMBL" id="GGEC01079856">
    <property type="protein sequence ID" value="MBX60340.1"/>
    <property type="molecule type" value="Transcribed_RNA"/>
</dbReference>
<sequence>MKAYLFSLKPKPKTENRQRGKYMDTCTSLKHAFNRHSHITIFTQFLRK</sequence>
<evidence type="ECO:0000313" key="1">
    <source>
        <dbReference type="EMBL" id="MBX60340.1"/>
    </source>
</evidence>
<organism evidence="1">
    <name type="scientific">Rhizophora mucronata</name>
    <name type="common">Asiatic mangrove</name>
    <dbReference type="NCBI Taxonomy" id="61149"/>
    <lineage>
        <taxon>Eukaryota</taxon>
        <taxon>Viridiplantae</taxon>
        <taxon>Streptophyta</taxon>
        <taxon>Embryophyta</taxon>
        <taxon>Tracheophyta</taxon>
        <taxon>Spermatophyta</taxon>
        <taxon>Magnoliopsida</taxon>
        <taxon>eudicotyledons</taxon>
        <taxon>Gunneridae</taxon>
        <taxon>Pentapetalae</taxon>
        <taxon>rosids</taxon>
        <taxon>fabids</taxon>
        <taxon>Malpighiales</taxon>
        <taxon>Rhizophoraceae</taxon>
        <taxon>Rhizophora</taxon>
    </lineage>
</organism>
<dbReference type="AlphaFoldDB" id="A0A2P2Q005"/>